<keyword evidence="2" id="KW-1185">Reference proteome</keyword>
<evidence type="ECO:0000313" key="2">
    <source>
        <dbReference type="Proteomes" id="UP000270219"/>
    </source>
</evidence>
<gene>
    <name evidence="1" type="ORF">D8M04_18890</name>
</gene>
<dbReference type="EMBL" id="RCHR01000011">
    <property type="protein sequence ID" value="RLL40613.1"/>
    <property type="molecule type" value="Genomic_DNA"/>
</dbReference>
<protein>
    <submittedName>
        <fullName evidence="1">Uncharacterized protein</fullName>
    </submittedName>
</protein>
<dbReference type="AlphaFoldDB" id="A0A498D1I1"/>
<comment type="caution">
    <text evidence="1">The sequence shown here is derived from an EMBL/GenBank/DDBJ whole genome shotgun (WGS) entry which is preliminary data.</text>
</comment>
<dbReference type="Proteomes" id="UP000270219">
    <property type="component" value="Unassembled WGS sequence"/>
</dbReference>
<evidence type="ECO:0000313" key="1">
    <source>
        <dbReference type="EMBL" id="RLL40613.1"/>
    </source>
</evidence>
<accession>A0A498D1I1</accession>
<organism evidence="1 2">
    <name type="scientific">Oceanobacillus piezotolerans</name>
    <dbReference type="NCBI Taxonomy" id="2448030"/>
    <lineage>
        <taxon>Bacteria</taxon>
        <taxon>Bacillati</taxon>
        <taxon>Bacillota</taxon>
        <taxon>Bacilli</taxon>
        <taxon>Bacillales</taxon>
        <taxon>Bacillaceae</taxon>
        <taxon>Oceanobacillus</taxon>
    </lineage>
</organism>
<sequence length="64" mass="7472">MLLRLENEQDVEYLNAPHLISCPTNGYDQERLFLLDFKNSASAKLDTGSFSEFTLLKNKIKFFR</sequence>
<proteinExistence type="predicted"/>
<name>A0A498D1I1_9BACI</name>
<reference evidence="1 2" key="1">
    <citation type="submission" date="2018-10" db="EMBL/GenBank/DDBJ databases">
        <title>Oceanobacillus sp. YLB-02 draft genome.</title>
        <authorList>
            <person name="Yu L."/>
        </authorList>
    </citation>
    <scope>NUCLEOTIDE SEQUENCE [LARGE SCALE GENOMIC DNA]</scope>
    <source>
        <strain evidence="1 2">YLB-02</strain>
    </source>
</reference>